<dbReference type="GO" id="GO:0023052">
    <property type="term" value="P:signaling"/>
    <property type="evidence" value="ECO:0007669"/>
    <property type="project" value="InterPro"/>
</dbReference>
<dbReference type="GO" id="GO:0098978">
    <property type="term" value="C:glutamatergic synapse"/>
    <property type="evidence" value="ECO:0007669"/>
    <property type="project" value="TreeGrafter"/>
</dbReference>
<evidence type="ECO:0000256" key="2">
    <source>
        <dbReference type="SAM" id="Phobius"/>
    </source>
</evidence>
<dbReference type="GO" id="GO:0060090">
    <property type="term" value="F:molecular adaptor activity"/>
    <property type="evidence" value="ECO:0007669"/>
    <property type="project" value="TreeGrafter"/>
</dbReference>
<protein>
    <submittedName>
        <fullName evidence="5">GRAM domain-containing protein</fullName>
    </submittedName>
</protein>
<keyword evidence="2" id="KW-0472">Membrane</keyword>
<reference evidence="5" key="1">
    <citation type="submission" date="2016-06" db="UniProtKB">
        <authorList>
            <consortium name="WormBaseParasite"/>
        </authorList>
    </citation>
    <scope>IDENTIFICATION</scope>
</reference>
<dbReference type="Proteomes" id="UP000279833">
    <property type="component" value="Unassembled WGS sequence"/>
</dbReference>
<dbReference type="WBParaSite" id="SCUD_0001617801-mRNA-1">
    <property type="protein sequence ID" value="SCUD_0001617801-mRNA-1"/>
    <property type="gene ID" value="SCUD_0001617801"/>
</dbReference>
<evidence type="ECO:0000256" key="1">
    <source>
        <dbReference type="ARBA" id="ARBA00008839"/>
    </source>
</evidence>
<dbReference type="STRING" id="6186.A0A183KMA3"/>
<dbReference type="GO" id="GO:0099572">
    <property type="term" value="C:postsynaptic specialization"/>
    <property type="evidence" value="ECO:0007669"/>
    <property type="project" value="TreeGrafter"/>
</dbReference>
<name>A0A183KMA3_9TREM</name>
<dbReference type="PANTHER" id="PTHR12353">
    <property type="entry name" value="DISKS LARGE-ASSOCIATED PROTEIN DAP SAP90/PSD-95-ASSOCIATED PROTEIN"/>
    <property type="match status" value="1"/>
</dbReference>
<keyword evidence="2" id="KW-1133">Transmembrane helix</keyword>
<dbReference type="EMBL" id="UZAK01038393">
    <property type="protein sequence ID" value="VDP61012.1"/>
    <property type="molecule type" value="Genomic_DNA"/>
</dbReference>
<evidence type="ECO:0000313" key="3">
    <source>
        <dbReference type="EMBL" id="VDP61012.1"/>
    </source>
</evidence>
<dbReference type="InterPro" id="IPR005026">
    <property type="entry name" value="SAPAP"/>
</dbReference>
<dbReference type="Pfam" id="PF03359">
    <property type="entry name" value="GKAP"/>
    <property type="match status" value="1"/>
</dbReference>
<proteinExistence type="inferred from homology"/>
<keyword evidence="4" id="KW-1185">Reference proteome</keyword>
<sequence length="327" mass="36613">MLAVAHASPRGRVITPTTALNKPFFPSFSDSITAYSEVNKSNGELNTSVQHKTELVDTLSSSTELSFEGNSSVIINSIKDKQSLNTDYTTSSNQSEIKVDGNFYLQQVDQTEKELLNKVCEIETDLNNEVDLNDEVSGLLRTASGKARLLISEKFCQFRALCHQNLAWENSKTVGVDNNFVNEPNTLITLVSDLDGFWAMVSLQVDDIRGLFKQVDSLRANNWQPVDNSLSATQNISVGDSISSEKRKFTNSLIATDLILFCILLFFFQLNRKVTKSTVAKQNNMIARQQARERLELAKRNMQLKNLNSSHDDKSTLSITENKLIFV</sequence>
<evidence type="ECO:0000313" key="4">
    <source>
        <dbReference type="Proteomes" id="UP000279833"/>
    </source>
</evidence>
<evidence type="ECO:0000313" key="5">
    <source>
        <dbReference type="WBParaSite" id="SCUD_0001617801-mRNA-1"/>
    </source>
</evidence>
<organism evidence="5">
    <name type="scientific">Schistosoma curassoni</name>
    <dbReference type="NCBI Taxonomy" id="6186"/>
    <lineage>
        <taxon>Eukaryota</taxon>
        <taxon>Metazoa</taxon>
        <taxon>Spiralia</taxon>
        <taxon>Lophotrochozoa</taxon>
        <taxon>Platyhelminthes</taxon>
        <taxon>Trematoda</taxon>
        <taxon>Digenea</taxon>
        <taxon>Strigeidida</taxon>
        <taxon>Schistosomatoidea</taxon>
        <taxon>Schistosomatidae</taxon>
        <taxon>Schistosoma</taxon>
    </lineage>
</organism>
<dbReference type="PANTHER" id="PTHR12353:SF31">
    <property type="entry name" value="LD44824P"/>
    <property type="match status" value="1"/>
</dbReference>
<keyword evidence="2" id="KW-0812">Transmembrane</keyword>
<reference evidence="3 4" key="2">
    <citation type="submission" date="2018-11" db="EMBL/GenBank/DDBJ databases">
        <authorList>
            <consortium name="Pathogen Informatics"/>
        </authorList>
    </citation>
    <scope>NUCLEOTIDE SEQUENCE [LARGE SCALE GENOMIC DNA]</scope>
    <source>
        <strain evidence="3">Dakar</strain>
        <strain evidence="4">Dakar, Senegal</strain>
    </source>
</reference>
<comment type="similarity">
    <text evidence="1">Belongs to the SAPAP family.</text>
</comment>
<accession>A0A183KMA3</accession>
<feature type="transmembrane region" description="Helical" evidence="2">
    <location>
        <begin position="249"/>
        <end position="268"/>
    </location>
</feature>
<gene>
    <name evidence="3" type="ORF">SCUD_LOCUS16175</name>
</gene>
<dbReference type="AlphaFoldDB" id="A0A183KMA3"/>